<name>A0ABW3PIA7_9LACO</name>
<dbReference type="InterPro" id="IPR009057">
    <property type="entry name" value="Homeodomain-like_sf"/>
</dbReference>
<keyword evidence="5" id="KW-1185">Reference proteome</keyword>
<dbReference type="InterPro" id="IPR001647">
    <property type="entry name" value="HTH_TetR"/>
</dbReference>
<dbReference type="PROSITE" id="PS50977">
    <property type="entry name" value="HTH_TETR_2"/>
    <property type="match status" value="1"/>
</dbReference>
<evidence type="ECO:0000259" key="3">
    <source>
        <dbReference type="PROSITE" id="PS50977"/>
    </source>
</evidence>
<dbReference type="Proteomes" id="UP001597156">
    <property type="component" value="Unassembled WGS sequence"/>
</dbReference>
<comment type="caution">
    <text evidence="4">The sequence shown here is derived from an EMBL/GenBank/DDBJ whole genome shotgun (WGS) entry which is preliminary data.</text>
</comment>
<evidence type="ECO:0000256" key="1">
    <source>
        <dbReference type="ARBA" id="ARBA00023125"/>
    </source>
</evidence>
<accession>A0ABW3PIA7</accession>
<proteinExistence type="predicted"/>
<reference evidence="5" key="1">
    <citation type="journal article" date="2019" name="Int. J. Syst. Evol. Microbiol.">
        <title>The Global Catalogue of Microorganisms (GCM) 10K type strain sequencing project: providing services to taxonomists for standard genome sequencing and annotation.</title>
        <authorList>
            <consortium name="The Broad Institute Genomics Platform"/>
            <consortium name="The Broad Institute Genome Sequencing Center for Infectious Disease"/>
            <person name="Wu L."/>
            <person name="Ma J."/>
        </authorList>
    </citation>
    <scope>NUCLEOTIDE SEQUENCE [LARGE SCALE GENOMIC DNA]</scope>
    <source>
        <strain evidence="5">CCUG 71848</strain>
    </source>
</reference>
<feature type="domain" description="HTH tetR-type" evidence="3">
    <location>
        <begin position="9"/>
        <end position="69"/>
    </location>
</feature>
<dbReference type="Pfam" id="PF00440">
    <property type="entry name" value="TetR_N"/>
    <property type="match status" value="1"/>
</dbReference>
<gene>
    <name evidence="4" type="ORF">ACFQ22_04165</name>
</gene>
<feature type="DNA-binding region" description="H-T-H motif" evidence="2">
    <location>
        <begin position="32"/>
        <end position="51"/>
    </location>
</feature>
<evidence type="ECO:0000313" key="5">
    <source>
        <dbReference type="Proteomes" id="UP001597156"/>
    </source>
</evidence>
<dbReference type="SUPFAM" id="SSF46689">
    <property type="entry name" value="Homeodomain-like"/>
    <property type="match status" value="1"/>
</dbReference>
<evidence type="ECO:0000313" key="4">
    <source>
        <dbReference type="EMBL" id="MFD1124555.1"/>
    </source>
</evidence>
<dbReference type="InterPro" id="IPR050624">
    <property type="entry name" value="HTH-type_Tx_Regulator"/>
</dbReference>
<protein>
    <submittedName>
        <fullName evidence="4">TetR/AcrR family transcriptional regulator</fullName>
    </submittedName>
</protein>
<dbReference type="Gene3D" id="1.10.357.10">
    <property type="entry name" value="Tetracycline Repressor, domain 2"/>
    <property type="match status" value="1"/>
</dbReference>
<keyword evidence="1 2" id="KW-0238">DNA-binding</keyword>
<dbReference type="PANTHER" id="PTHR43479:SF11">
    <property type="entry name" value="ACREF_ENVCD OPERON REPRESSOR-RELATED"/>
    <property type="match status" value="1"/>
</dbReference>
<dbReference type="RefSeq" id="WP_121979495.1">
    <property type="nucleotide sequence ID" value="NZ_JBHTLH010000010.1"/>
</dbReference>
<dbReference type="PANTHER" id="PTHR43479">
    <property type="entry name" value="ACREF/ENVCD OPERON REPRESSOR-RELATED"/>
    <property type="match status" value="1"/>
</dbReference>
<sequence>MNGKKRMIEQSQSWLVDAFFDLLKEKAYDSITVKEISEKAQLSRRTFYRLFQDKRALLDFCGEQLIHDYLQQLQVIPKDELTFEKVLIIFFNFWWSKRKPVRLLIKQNLFMNLLNQINPQAFRLYDLFNAPWHIDGSQQEVSYIMSFSVGGFWNLLNNWLSQSDQVAPSPEHVAETLGQALNKIKHQS</sequence>
<evidence type="ECO:0000256" key="2">
    <source>
        <dbReference type="PROSITE-ProRule" id="PRU00335"/>
    </source>
</evidence>
<dbReference type="EMBL" id="JBHTLH010000010">
    <property type="protein sequence ID" value="MFD1124555.1"/>
    <property type="molecule type" value="Genomic_DNA"/>
</dbReference>
<organism evidence="4 5">
    <name type="scientific">Lentilactobacillus raoultii</name>
    <dbReference type="NCBI Taxonomy" id="1987503"/>
    <lineage>
        <taxon>Bacteria</taxon>
        <taxon>Bacillati</taxon>
        <taxon>Bacillota</taxon>
        <taxon>Bacilli</taxon>
        <taxon>Lactobacillales</taxon>
        <taxon>Lactobacillaceae</taxon>
        <taxon>Lentilactobacillus</taxon>
    </lineage>
</organism>